<sequence>MKKTSIGLFLMLLPLIGFSQSIFDKFEESERIGSMTISKGMLHIVADMMEEKGDKESEEFVEIAKSIDGIKIFVSEDEGAAADMAATMKQYVKSSKLEELMKIKDGDTNLKFYVKSGKDEDHVSELLMFVTGLEDEKEESYGIETVLLTMSGDIDLTKVGSLTRKMNLPKELDKVEKQ</sequence>
<name>A0A4V2HSU7_9FLAO</name>
<dbReference type="Proteomes" id="UP000291981">
    <property type="component" value="Unassembled WGS sequence"/>
</dbReference>
<protein>
    <submittedName>
        <fullName evidence="1">DUF4252 domain-containing protein</fullName>
    </submittedName>
</protein>
<dbReference type="EMBL" id="SGIU01000001">
    <property type="protein sequence ID" value="TAI49140.1"/>
    <property type="molecule type" value="Genomic_DNA"/>
</dbReference>
<evidence type="ECO:0000313" key="2">
    <source>
        <dbReference type="Proteomes" id="UP000291981"/>
    </source>
</evidence>
<dbReference type="RefSeq" id="WP_130610478.1">
    <property type="nucleotide sequence ID" value="NZ_SGIU01000001.1"/>
</dbReference>
<dbReference type="AlphaFoldDB" id="A0A4V2HSU7"/>
<dbReference type="InterPro" id="IPR025348">
    <property type="entry name" value="DUF4252"/>
</dbReference>
<organism evidence="1 2">
    <name type="scientific">Flagellimonas allohymeniacidonis</name>
    <dbReference type="NCBI Taxonomy" id="2517819"/>
    <lineage>
        <taxon>Bacteria</taxon>
        <taxon>Pseudomonadati</taxon>
        <taxon>Bacteroidota</taxon>
        <taxon>Flavobacteriia</taxon>
        <taxon>Flavobacteriales</taxon>
        <taxon>Flavobacteriaceae</taxon>
        <taxon>Flagellimonas</taxon>
    </lineage>
</organism>
<evidence type="ECO:0000313" key="1">
    <source>
        <dbReference type="EMBL" id="TAI49140.1"/>
    </source>
</evidence>
<accession>A0A4V2HSU7</accession>
<gene>
    <name evidence="1" type="ORF">EW142_04915</name>
</gene>
<dbReference type="OrthoDB" id="705638at2"/>
<reference evidence="1 2" key="1">
    <citation type="submission" date="2019-02" db="EMBL/GenBank/DDBJ databases">
        <title>Draft genome sequence of Muricauda sp. 176CP4-71.</title>
        <authorList>
            <person name="Park J.-S."/>
        </authorList>
    </citation>
    <scope>NUCLEOTIDE SEQUENCE [LARGE SCALE GENOMIC DNA]</scope>
    <source>
        <strain evidence="1 2">176CP4-71</strain>
    </source>
</reference>
<keyword evidence="2" id="KW-1185">Reference proteome</keyword>
<comment type="caution">
    <text evidence="1">The sequence shown here is derived from an EMBL/GenBank/DDBJ whole genome shotgun (WGS) entry which is preliminary data.</text>
</comment>
<dbReference type="Pfam" id="PF14060">
    <property type="entry name" value="DUF4252"/>
    <property type="match status" value="1"/>
</dbReference>
<proteinExistence type="predicted"/>